<evidence type="ECO:0000256" key="1">
    <source>
        <dbReference type="ARBA" id="ARBA00006484"/>
    </source>
</evidence>
<dbReference type="InterPro" id="IPR036291">
    <property type="entry name" value="NAD(P)-bd_dom_sf"/>
</dbReference>
<evidence type="ECO:0000256" key="2">
    <source>
        <dbReference type="ARBA" id="ARBA00023002"/>
    </source>
</evidence>
<gene>
    <name evidence="4" type="ORF">K875_01795</name>
</gene>
<dbReference type="PANTHER" id="PTHR43658:SF8">
    <property type="entry name" value="17-BETA-HYDROXYSTEROID DEHYDROGENASE 14-RELATED"/>
    <property type="match status" value="1"/>
</dbReference>
<dbReference type="PATRIC" id="fig|1324261.3.peg.1807"/>
<reference evidence="4 5" key="1">
    <citation type="submission" date="2014-04" db="EMBL/GenBank/DDBJ databases">
        <title>The Genome Sequence of Mycobacterium tuberculosis TKK-01-0051.</title>
        <authorList>
            <consortium name="The Broad Institute Genomics Platform"/>
            <consortium name="The Broad Institute Genome Sequencing Center for Infectious Disease"/>
            <person name="Earl A.M."/>
            <person name="Cohen K."/>
            <person name="Pym A."/>
            <person name="Bishai W."/>
            <person name="Maharaj K."/>
            <person name="Desjardins C."/>
            <person name="Abeel T."/>
            <person name="Young S."/>
            <person name="Zeng Q."/>
            <person name="Gargeya S."/>
            <person name="Abouelleil A."/>
            <person name="Alvarado L."/>
            <person name="Chapman S.B."/>
            <person name="Gainer-Dewar J."/>
            <person name="Goldberg J."/>
            <person name="Griggs A."/>
            <person name="Gujja S."/>
            <person name="Hansen M."/>
            <person name="Howarth C."/>
            <person name="Imamovic A."/>
            <person name="Larimer J."/>
            <person name="Murphy C."/>
            <person name="Naylor J."/>
            <person name="Pearson M."/>
            <person name="Poon T.W."/>
            <person name="Priest M."/>
            <person name="Roberts A."/>
            <person name="Saif S."/>
            <person name="Shea T."/>
            <person name="Sykes S."/>
            <person name="Wortman J."/>
            <person name="Nusbaum C."/>
            <person name="Birren B."/>
        </authorList>
    </citation>
    <scope>NUCLEOTIDE SEQUENCE [LARGE SCALE GENOMIC DNA]</scope>
    <source>
        <strain evidence="4 5">TKK-01-0051</strain>
    </source>
</reference>
<keyword evidence="2" id="KW-0560">Oxidoreductase</keyword>
<dbReference type="GeneID" id="31528126"/>
<dbReference type="Proteomes" id="UP000025947">
    <property type="component" value="Unassembled WGS sequence"/>
</dbReference>
<organism evidence="4 5">
    <name type="scientific">Mycobacterium [tuberculosis] TKK-01-0051</name>
    <dbReference type="NCBI Taxonomy" id="1324261"/>
    <lineage>
        <taxon>Bacteria</taxon>
        <taxon>Bacillati</taxon>
        <taxon>Actinomycetota</taxon>
        <taxon>Actinomycetes</taxon>
        <taxon>Mycobacteriales</taxon>
        <taxon>Mycobacteriaceae</taxon>
        <taxon>Mycobacterium</taxon>
        <taxon>Mycobacterium avium complex (MAC)</taxon>
    </lineage>
</organism>
<dbReference type="EMBL" id="JLXW01000005">
    <property type="protein sequence ID" value="KBZ64409.1"/>
    <property type="molecule type" value="Genomic_DNA"/>
</dbReference>
<dbReference type="PROSITE" id="PS00061">
    <property type="entry name" value="ADH_SHORT"/>
    <property type="match status" value="1"/>
</dbReference>
<comment type="caution">
    <text evidence="4">The sequence shown here is derived from an EMBL/GenBank/DDBJ whole genome shotgun (WGS) entry which is preliminary data.</text>
</comment>
<dbReference type="PRINTS" id="PR00080">
    <property type="entry name" value="SDRFAMILY"/>
</dbReference>
<evidence type="ECO:0000256" key="3">
    <source>
        <dbReference type="RuleBase" id="RU000363"/>
    </source>
</evidence>
<dbReference type="AlphaFoldDB" id="A0A051U5F8"/>
<evidence type="ECO:0000313" key="4">
    <source>
        <dbReference type="EMBL" id="KBZ64409.1"/>
    </source>
</evidence>
<evidence type="ECO:0000313" key="5">
    <source>
        <dbReference type="Proteomes" id="UP000025947"/>
    </source>
</evidence>
<sequence length="255" mass="26421">MEISGKKVVVIGGASGMGRASAELLHERGADVAILDREGSDGKTVAEGVGGTFYPVDVTDFTGTEETLQAAVDKLGGLHVVITTAGGGIAKRTLTKSGPHDLESFQSVIDLNLIATFNISRLAAAHMAKNEPEDPDTGERGVIINTASIAAFEGQIGQVAYTAAKAGIAGMCLTMARDLGSVGIRVLGIAPSLFATGLTQGIPDEFATQLTKDAAFPKRLGRPEEYAKLAAAIVDNPMLNGQCLRLDAGQRFAPK</sequence>
<dbReference type="HOGENOM" id="CLU_010194_42_0_11"/>
<dbReference type="GO" id="GO:0016491">
    <property type="term" value="F:oxidoreductase activity"/>
    <property type="evidence" value="ECO:0007669"/>
    <property type="project" value="UniProtKB-KW"/>
</dbReference>
<protein>
    <recommendedName>
        <fullName evidence="6">3-hydroxy-2-methylbutyryl-CoA dehydrogenase</fullName>
    </recommendedName>
</protein>
<dbReference type="PANTHER" id="PTHR43658">
    <property type="entry name" value="SHORT-CHAIN DEHYDROGENASE/REDUCTASE"/>
    <property type="match status" value="1"/>
</dbReference>
<dbReference type="SUPFAM" id="SSF51735">
    <property type="entry name" value="NAD(P)-binding Rossmann-fold domains"/>
    <property type="match status" value="1"/>
</dbReference>
<accession>A0A051U5F8</accession>
<evidence type="ECO:0008006" key="6">
    <source>
        <dbReference type="Google" id="ProtNLM"/>
    </source>
</evidence>
<proteinExistence type="inferred from homology"/>
<dbReference type="InterPro" id="IPR020904">
    <property type="entry name" value="Sc_DH/Rdtase_CS"/>
</dbReference>
<dbReference type="InterPro" id="IPR002347">
    <property type="entry name" value="SDR_fam"/>
</dbReference>
<dbReference type="Gene3D" id="3.40.50.720">
    <property type="entry name" value="NAD(P)-binding Rossmann-like Domain"/>
    <property type="match status" value="1"/>
</dbReference>
<comment type="similarity">
    <text evidence="1 3">Belongs to the short-chain dehydrogenases/reductases (SDR) family.</text>
</comment>
<name>A0A051U5F8_9MYCO</name>
<dbReference type="Pfam" id="PF00106">
    <property type="entry name" value="adh_short"/>
    <property type="match status" value="1"/>
</dbReference>
<dbReference type="PRINTS" id="PR00081">
    <property type="entry name" value="GDHRDH"/>
</dbReference>
<keyword evidence="5" id="KW-1185">Reference proteome</keyword>
<dbReference type="RefSeq" id="WP_007772657.1">
    <property type="nucleotide sequence ID" value="NZ_KK328284.1"/>
</dbReference>